<evidence type="ECO:0000313" key="4">
    <source>
        <dbReference type="Proteomes" id="UP000799291"/>
    </source>
</evidence>
<evidence type="ECO:0000313" key="3">
    <source>
        <dbReference type="EMBL" id="KAF2687292.1"/>
    </source>
</evidence>
<name>A0A6G1J9T9_9PLEO</name>
<feature type="domain" description="Rhamnogalacturonase A/B/Epimerase-like pectate lyase" evidence="2">
    <location>
        <begin position="73"/>
        <end position="296"/>
    </location>
</feature>
<dbReference type="SUPFAM" id="SSF51126">
    <property type="entry name" value="Pectin lyase-like"/>
    <property type="match status" value="2"/>
</dbReference>
<dbReference type="GO" id="GO:0004650">
    <property type="term" value="F:polygalacturonase activity"/>
    <property type="evidence" value="ECO:0007669"/>
    <property type="project" value="InterPro"/>
</dbReference>
<dbReference type="InterPro" id="IPR024535">
    <property type="entry name" value="RHGA/B-epi-like_pectate_lyase"/>
</dbReference>
<evidence type="ECO:0000256" key="1">
    <source>
        <dbReference type="SAM" id="SignalP"/>
    </source>
</evidence>
<feature type="domain" description="Rhamnogalacturonase A/B/Epimerase-like pectate lyase" evidence="2">
    <location>
        <begin position="426"/>
        <end position="633"/>
    </location>
</feature>
<keyword evidence="1" id="KW-0732">Signal</keyword>
<feature type="chain" id="PRO_5026242480" evidence="1">
    <location>
        <begin position="18"/>
        <end position="796"/>
    </location>
</feature>
<keyword evidence="4" id="KW-1185">Reference proteome</keyword>
<dbReference type="AlphaFoldDB" id="A0A6G1J9T9"/>
<dbReference type="InterPro" id="IPR012334">
    <property type="entry name" value="Pectin_lyas_fold"/>
</dbReference>
<dbReference type="OrthoDB" id="1046782at2759"/>
<reference evidence="3" key="1">
    <citation type="journal article" date="2020" name="Stud. Mycol.">
        <title>101 Dothideomycetes genomes: a test case for predicting lifestyles and emergence of pathogens.</title>
        <authorList>
            <person name="Haridas S."/>
            <person name="Albert R."/>
            <person name="Binder M."/>
            <person name="Bloem J."/>
            <person name="Labutti K."/>
            <person name="Salamov A."/>
            <person name="Andreopoulos B."/>
            <person name="Baker S."/>
            <person name="Barry K."/>
            <person name="Bills G."/>
            <person name="Bluhm B."/>
            <person name="Cannon C."/>
            <person name="Castanera R."/>
            <person name="Culley D."/>
            <person name="Daum C."/>
            <person name="Ezra D."/>
            <person name="Gonzalez J."/>
            <person name="Henrissat B."/>
            <person name="Kuo A."/>
            <person name="Liang C."/>
            <person name="Lipzen A."/>
            <person name="Lutzoni F."/>
            <person name="Magnuson J."/>
            <person name="Mondo S."/>
            <person name="Nolan M."/>
            <person name="Ohm R."/>
            <person name="Pangilinan J."/>
            <person name="Park H.-J."/>
            <person name="Ramirez L."/>
            <person name="Alfaro M."/>
            <person name="Sun H."/>
            <person name="Tritt A."/>
            <person name="Yoshinaga Y."/>
            <person name="Zwiers L.-H."/>
            <person name="Turgeon B."/>
            <person name="Goodwin S."/>
            <person name="Spatafora J."/>
            <person name="Crous P."/>
            <person name="Grigoriev I."/>
        </authorList>
    </citation>
    <scope>NUCLEOTIDE SEQUENCE</scope>
    <source>
        <strain evidence="3">CBS 122367</strain>
    </source>
</reference>
<accession>A0A6G1J9T9</accession>
<dbReference type="Gene3D" id="2.160.20.10">
    <property type="entry name" value="Single-stranded right-handed beta-helix, Pectin lyase-like"/>
    <property type="match status" value="2"/>
</dbReference>
<evidence type="ECO:0000259" key="2">
    <source>
        <dbReference type="Pfam" id="PF12708"/>
    </source>
</evidence>
<sequence>MRLLSLVTCLLAAGTHAAVLRSSPESAPLSASENAPVVRREGEVTAAASYWLESIQHQGIAAFNKNPTGYKVFRNVKDYGAKGDGVTDDSDAINRAISDGDRCGPWVCQSSTDSPAIVYFPSGTYLIAKPIVMYYMTQLHGNPNGRPILKATASFPNEMFLDASPYSNQNGAPGWTSTNVFARQIRNFEVDVTAVPSSRKLRAIHWPASQATSLQNIKVRMTKDANSQHEGIFVENGSAGHMTDLEIDGGKYGMNIGNQQFTMKNIKITNAVIGIYQIWNWGWLYKNLDISFCTTAFSMDNTDTEKNTLQVGSVVIIDSKISDCPTFISMTWTRDTKPTGAQQLVLENVALTNVPVAVKGPGGATVLAGGSTTIQAWGQGNKYTPDGPQKFQGAFTPAARPASLLDGTAYYAKSKPQYETLGVDSFISARTAGAKGDGSTDDTTALQNAINTAASGQKILYLDQGVYKVTNTISIPPGARIVGETYPVIMASGGTWGNIKNAVPVVKIGNENEAGHIELSDFLIATQGATPGAKLIEWNMKTDRGSGLWDVHTRIGGAKGTNLQVAQCPTMTNKPECYAAHTNVHVTKSATGVYMENNWFWTADHDLDDWNSTRVSVYTGRGLLIEGSSVWLYGNGAEHHALYQYQFSGAKDVFAGYIQTETPYWQPSPDAAGQPYPLNSALNDPVYSTFCPAGQICDALGLRILNSQNIRMYGVGLYSFFKNYDLTCSDDKAPQGKRDCQNRIMSIEGSSSGIQAYSLNEVGALQMVTIDGQDKASWQDNLSVYSNTIGLFTYKT</sequence>
<dbReference type="CDD" id="cd23668">
    <property type="entry name" value="GH55_beta13glucanase-like"/>
    <property type="match status" value="1"/>
</dbReference>
<protein>
    <submittedName>
        <fullName evidence="3">Glycoside hydrolase family 55 protein</fullName>
    </submittedName>
</protein>
<dbReference type="EMBL" id="MU005575">
    <property type="protein sequence ID" value="KAF2687292.1"/>
    <property type="molecule type" value="Genomic_DNA"/>
</dbReference>
<dbReference type="FunFam" id="2.160.20.10:FF:000023">
    <property type="entry name" value="Exo-beta-1,3-glucanase Exg0"/>
    <property type="match status" value="1"/>
</dbReference>
<keyword evidence="3" id="KW-0378">Hydrolase</keyword>
<dbReference type="Pfam" id="PF12708">
    <property type="entry name" value="Pect-lyase_RHGA_epim"/>
    <property type="match status" value="2"/>
</dbReference>
<gene>
    <name evidence="3" type="ORF">K458DRAFT_485533</name>
</gene>
<feature type="signal peptide" evidence="1">
    <location>
        <begin position="1"/>
        <end position="17"/>
    </location>
</feature>
<dbReference type="InterPro" id="IPR011050">
    <property type="entry name" value="Pectin_lyase_fold/virulence"/>
</dbReference>
<dbReference type="PANTHER" id="PTHR33928">
    <property type="entry name" value="POLYGALACTURONASE QRT3"/>
    <property type="match status" value="1"/>
</dbReference>
<proteinExistence type="predicted"/>
<dbReference type="InterPro" id="IPR039279">
    <property type="entry name" value="QRT3-like"/>
</dbReference>
<organism evidence="3 4">
    <name type="scientific">Lentithecium fluviatile CBS 122367</name>
    <dbReference type="NCBI Taxonomy" id="1168545"/>
    <lineage>
        <taxon>Eukaryota</taxon>
        <taxon>Fungi</taxon>
        <taxon>Dikarya</taxon>
        <taxon>Ascomycota</taxon>
        <taxon>Pezizomycotina</taxon>
        <taxon>Dothideomycetes</taxon>
        <taxon>Pleosporomycetidae</taxon>
        <taxon>Pleosporales</taxon>
        <taxon>Massarineae</taxon>
        <taxon>Lentitheciaceae</taxon>
        <taxon>Lentithecium</taxon>
    </lineage>
</organism>
<dbReference type="PANTHER" id="PTHR33928:SF2">
    <property type="entry name" value="PECTATE LYASE SUPERFAMILY PROTEIN DOMAIN-CONTAINING PROTEIN-RELATED"/>
    <property type="match status" value="1"/>
</dbReference>
<dbReference type="Proteomes" id="UP000799291">
    <property type="component" value="Unassembled WGS sequence"/>
</dbReference>